<evidence type="ECO:0000313" key="7">
    <source>
        <dbReference type="EMBL" id="CAL15617.1"/>
    </source>
</evidence>
<dbReference type="Pfam" id="PF00126">
    <property type="entry name" value="HTH_1"/>
    <property type="match status" value="1"/>
</dbReference>
<evidence type="ECO:0000256" key="1">
    <source>
        <dbReference type="ARBA" id="ARBA00009437"/>
    </source>
</evidence>
<gene>
    <name evidence="7" type="primary">oxyR</name>
    <name evidence="7" type="ordered locus">ABO_0169</name>
</gene>
<dbReference type="PRINTS" id="PR00039">
    <property type="entry name" value="HTHLYSR"/>
</dbReference>
<dbReference type="InterPro" id="IPR036388">
    <property type="entry name" value="WH-like_DNA-bd_sf"/>
</dbReference>
<dbReference type="PANTHER" id="PTHR30346:SF26">
    <property type="entry name" value="HYDROGEN PEROXIDE-INDUCIBLE GENES ACTIVATOR"/>
    <property type="match status" value="1"/>
</dbReference>
<dbReference type="InterPro" id="IPR000847">
    <property type="entry name" value="LysR_HTH_N"/>
</dbReference>
<evidence type="ECO:0000256" key="3">
    <source>
        <dbReference type="ARBA" id="ARBA00023125"/>
    </source>
</evidence>
<dbReference type="Proteomes" id="UP000008871">
    <property type="component" value="Chromosome"/>
</dbReference>
<dbReference type="Gene3D" id="1.10.10.10">
    <property type="entry name" value="Winged helix-like DNA-binding domain superfamily/Winged helix DNA-binding domain"/>
    <property type="match status" value="1"/>
</dbReference>
<dbReference type="EMBL" id="AM286690">
    <property type="protein sequence ID" value="CAL15617.1"/>
    <property type="molecule type" value="Genomic_DNA"/>
</dbReference>
<dbReference type="GO" id="GO:0003677">
    <property type="term" value="F:DNA binding"/>
    <property type="evidence" value="ECO:0007669"/>
    <property type="project" value="UniProtKB-KW"/>
</dbReference>
<proteinExistence type="inferred from homology"/>
<feature type="domain" description="HTH lysR-type" evidence="6">
    <location>
        <begin position="14"/>
        <end position="71"/>
    </location>
</feature>
<dbReference type="PROSITE" id="PS50931">
    <property type="entry name" value="HTH_LYSR"/>
    <property type="match status" value="1"/>
</dbReference>
<name>Q0VTA3_ALCBS</name>
<evidence type="ECO:0000256" key="5">
    <source>
        <dbReference type="ARBA" id="ARBA00023163"/>
    </source>
</evidence>
<dbReference type="AlphaFoldDB" id="Q0VTA3"/>
<organism evidence="7 8">
    <name type="scientific">Alcanivorax borkumensis (strain ATCC 700651 / DSM 11573 / NCIMB 13689 / SK2)</name>
    <dbReference type="NCBI Taxonomy" id="393595"/>
    <lineage>
        <taxon>Bacteria</taxon>
        <taxon>Pseudomonadati</taxon>
        <taxon>Pseudomonadota</taxon>
        <taxon>Gammaproteobacteria</taxon>
        <taxon>Oceanospirillales</taxon>
        <taxon>Alcanivoracaceae</taxon>
        <taxon>Alcanivorax</taxon>
    </lineage>
</organism>
<keyword evidence="2" id="KW-0805">Transcription regulation</keyword>
<dbReference type="eggNOG" id="COG0583">
    <property type="taxonomic scope" value="Bacteria"/>
</dbReference>
<evidence type="ECO:0000256" key="4">
    <source>
        <dbReference type="ARBA" id="ARBA00023159"/>
    </source>
</evidence>
<dbReference type="GO" id="GO:0032993">
    <property type="term" value="C:protein-DNA complex"/>
    <property type="evidence" value="ECO:0007669"/>
    <property type="project" value="TreeGrafter"/>
</dbReference>
<protein>
    <submittedName>
        <fullName evidence="7">Activator of hydrogen peroxide-inducible genes OxyR</fullName>
    </submittedName>
</protein>
<dbReference type="Gene3D" id="3.40.190.10">
    <property type="entry name" value="Periplasmic binding protein-like II"/>
    <property type="match status" value="2"/>
</dbReference>
<dbReference type="STRING" id="393595.ABO_0169"/>
<dbReference type="SUPFAM" id="SSF46785">
    <property type="entry name" value="Winged helix' DNA-binding domain"/>
    <property type="match status" value="1"/>
</dbReference>
<evidence type="ECO:0000313" key="8">
    <source>
        <dbReference type="Proteomes" id="UP000008871"/>
    </source>
</evidence>
<dbReference type="GO" id="GO:0003700">
    <property type="term" value="F:DNA-binding transcription factor activity"/>
    <property type="evidence" value="ECO:0007669"/>
    <property type="project" value="InterPro"/>
</dbReference>
<dbReference type="Pfam" id="PF03466">
    <property type="entry name" value="LysR_substrate"/>
    <property type="match status" value="1"/>
</dbReference>
<reference evidence="7 8" key="1">
    <citation type="journal article" date="2006" name="Nat. Biotechnol.">
        <title>Genome sequence of the ubiquitous hydrocarbon-degrading marine bacterium Alcanivorax borkumensis.</title>
        <authorList>
            <person name="Schneiker S."/>
            <person name="Martins dos Santos V.A.P."/>
            <person name="Bartels D."/>
            <person name="Bekel T."/>
            <person name="Brecht M."/>
            <person name="Buhrmester J."/>
            <person name="Chernikova T.N."/>
            <person name="Denaro R."/>
            <person name="Ferrer M."/>
            <person name="Gertler C."/>
            <person name="Goesmann A."/>
            <person name="Golyshina O.V."/>
            <person name="Kaminski F."/>
            <person name="Khachane A.N."/>
            <person name="Lang S."/>
            <person name="Linke B."/>
            <person name="McHardy A.C."/>
            <person name="Meyer F."/>
            <person name="Nechitaylo T."/>
            <person name="Puehler A."/>
            <person name="Regenhardt D."/>
            <person name="Rupp O."/>
            <person name="Sabirova J.S."/>
            <person name="Selbitschka W."/>
            <person name="Yakimov M.M."/>
            <person name="Timmis K.N."/>
            <person name="Vorhoelter F.-J."/>
            <person name="Weidner S."/>
            <person name="Kaiser O."/>
            <person name="Golyshin P.N."/>
        </authorList>
    </citation>
    <scope>NUCLEOTIDE SEQUENCE [LARGE SCALE GENOMIC DNA]</scope>
    <source>
        <strain evidence="8">ATCC 700651 / DSM 11573 / NCIMB 13689 / SK2</strain>
    </source>
</reference>
<evidence type="ECO:0000256" key="2">
    <source>
        <dbReference type="ARBA" id="ARBA00023015"/>
    </source>
</evidence>
<dbReference type="InterPro" id="IPR005119">
    <property type="entry name" value="LysR_subst-bd"/>
</dbReference>
<sequence length="313" mass="34899">MHNGIQSNKCINAMTLTELRYLVALARERHFGHAAQACNVSQPTLSAAIKKLEEQLGMPLFERRPREVVVTPQAEPIIAQAQRVLEQADLLSQMAMSQRDQLGSPLRVGAIFTVAPYLFPTMVPRVRKAAAEMPLFIEENYTHVLRRKLEHGELDAIIVALPFSGGGLVRARMYEESFSVLLPADHPWTKQKKIAPEQLLSETLLLLGEGHCFRDQVLELCPAIDSQHQRNLVQIEGGSLETLRHMVAGGLGITVLPNSALHQHGYDKHTFAVRPFEEPVPSRTIALVWRDSFPRPKAIEVLRQAVPKEGLSG</sequence>
<dbReference type="InterPro" id="IPR036390">
    <property type="entry name" value="WH_DNA-bd_sf"/>
</dbReference>
<dbReference type="FunFam" id="1.10.10.10:FF:000001">
    <property type="entry name" value="LysR family transcriptional regulator"/>
    <property type="match status" value="1"/>
</dbReference>
<comment type="similarity">
    <text evidence="1">Belongs to the LysR transcriptional regulatory family.</text>
</comment>
<dbReference type="HOGENOM" id="CLU_039613_6_4_6"/>
<dbReference type="PANTHER" id="PTHR30346">
    <property type="entry name" value="TRANSCRIPTIONAL DUAL REGULATOR HCAR-RELATED"/>
    <property type="match status" value="1"/>
</dbReference>
<dbReference type="SUPFAM" id="SSF53850">
    <property type="entry name" value="Periplasmic binding protein-like II"/>
    <property type="match status" value="1"/>
</dbReference>
<keyword evidence="5" id="KW-0804">Transcription</keyword>
<evidence type="ECO:0000259" key="6">
    <source>
        <dbReference type="PROSITE" id="PS50931"/>
    </source>
</evidence>
<keyword evidence="8" id="KW-1185">Reference proteome</keyword>
<keyword evidence="3" id="KW-0238">DNA-binding</keyword>
<dbReference type="CDD" id="cd08411">
    <property type="entry name" value="PBP2_OxyR"/>
    <property type="match status" value="1"/>
</dbReference>
<dbReference type="KEGG" id="abo:ABO_0169"/>
<accession>Q0VTA3</accession>
<keyword evidence="4" id="KW-0010">Activator</keyword>